<reference evidence="1 2" key="1">
    <citation type="submission" date="2019-10" db="EMBL/GenBank/DDBJ databases">
        <title>Whole genome shotgun sequence of Acrocarpospora pleiomorpha NBRC 16267.</title>
        <authorList>
            <person name="Ichikawa N."/>
            <person name="Kimura A."/>
            <person name="Kitahashi Y."/>
            <person name="Komaki H."/>
            <person name="Oguchi A."/>
        </authorList>
    </citation>
    <scope>NUCLEOTIDE SEQUENCE [LARGE SCALE GENOMIC DNA]</scope>
    <source>
        <strain evidence="1 2">NBRC 16267</strain>
    </source>
</reference>
<gene>
    <name evidence="1" type="ORF">Aple_088050</name>
</gene>
<name>A0A5M3XYB6_9ACTN</name>
<dbReference type="RefSeq" id="WP_155350643.1">
    <property type="nucleotide sequence ID" value="NZ_BAAAHM010000013.1"/>
</dbReference>
<protein>
    <submittedName>
        <fullName evidence="1">Uncharacterized protein</fullName>
    </submittedName>
</protein>
<organism evidence="1 2">
    <name type="scientific">Acrocarpospora pleiomorpha</name>
    <dbReference type="NCBI Taxonomy" id="90975"/>
    <lineage>
        <taxon>Bacteria</taxon>
        <taxon>Bacillati</taxon>
        <taxon>Actinomycetota</taxon>
        <taxon>Actinomycetes</taxon>
        <taxon>Streptosporangiales</taxon>
        <taxon>Streptosporangiaceae</taxon>
        <taxon>Acrocarpospora</taxon>
    </lineage>
</organism>
<comment type="caution">
    <text evidence="1">The sequence shown here is derived from an EMBL/GenBank/DDBJ whole genome shotgun (WGS) entry which is preliminary data.</text>
</comment>
<sequence>MISTELRLSDVYPHLTANIVALLAPDPLAATVDALPYLGRCTCTPTCVNLLTAPPGSAGCDLIELERGDEPVIWLNLNPSRTAIVDIEVLDPRELTTTRPVAQSTVVS</sequence>
<accession>A0A5M3XYB6</accession>
<evidence type="ECO:0000313" key="2">
    <source>
        <dbReference type="Proteomes" id="UP000377595"/>
    </source>
</evidence>
<dbReference type="Proteomes" id="UP000377595">
    <property type="component" value="Unassembled WGS sequence"/>
</dbReference>
<dbReference type="EMBL" id="BLAF01000075">
    <property type="protein sequence ID" value="GES25906.1"/>
    <property type="molecule type" value="Genomic_DNA"/>
</dbReference>
<dbReference type="AlphaFoldDB" id="A0A5M3XYB6"/>
<proteinExistence type="predicted"/>
<evidence type="ECO:0000313" key="1">
    <source>
        <dbReference type="EMBL" id="GES25906.1"/>
    </source>
</evidence>
<dbReference type="OrthoDB" id="3540573at2"/>
<keyword evidence="2" id="KW-1185">Reference proteome</keyword>